<dbReference type="HOGENOM" id="CLU_1092657_0_0_10"/>
<dbReference type="AlphaFoldDB" id="W0EXZ3"/>
<reference evidence="1 2" key="1">
    <citation type="submission" date="2013-12" db="EMBL/GenBank/DDBJ databases">
        <authorList>
            <consortium name="DOE Joint Genome Institute"/>
            <person name="Eisen J."/>
            <person name="Huntemann M."/>
            <person name="Han J."/>
            <person name="Chen A."/>
            <person name="Kyrpides N."/>
            <person name="Mavromatis K."/>
            <person name="Markowitz V."/>
            <person name="Palaniappan K."/>
            <person name="Ivanova N."/>
            <person name="Schaumberg A."/>
            <person name="Pati A."/>
            <person name="Liolios K."/>
            <person name="Nordberg H.P."/>
            <person name="Cantor M.N."/>
            <person name="Hua S.X."/>
            <person name="Woyke T."/>
        </authorList>
    </citation>
    <scope>NUCLEOTIDE SEQUENCE [LARGE SCALE GENOMIC DNA]</scope>
    <source>
        <strain evidence="2">DSM 18177</strain>
    </source>
</reference>
<evidence type="ECO:0000313" key="1">
    <source>
        <dbReference type="EMBL" id="AHF13966.1"/>
    </source>
</evidence>
<keyword evidence="2" id="KW-1185">Reference proteome</keyword>
<accession>W0EXZ3</accession>
<dbReference type="KEGG" id="bvs:BARVI_11925"/>
<evidence type="ECO:0000313" key="2">
    <source>
        <dbReference type="Proteomes" id="UP000018901"/>
    </source>
</evidence>
<dbReference type="Proteomes" id="UP000018901">
    <property type="component" value="Chromosome"/>
</dbReference>
<gene>
    <name evidence="1" type="ORF">BARVI_11925</name>
</gene>
<sequence length="254" mass="29289">MPKELVRMVNFLNEKASAGEFEFSDSVSYWENNKHIIESFSYDSRGWYFAVAFAYITYMKDGNIIFDETDNIRKWATGFRLVAGASGWDPEFMKLNILSFEGKTENIGHLVDIAVQKYASSYYDNAVVLMSLLPQYKLSCFAGLMENDFNRYCVDYPPECNMEEFAIAFVKTNQLTDDDINTAFDITISHTSFISSTAMSFFLYTIDRLAGQRRETCEQKILELLQGDVSLYVNPLCNWLFFQQKVDLFNVSSI</sequence>
<proteinExistence type="predicted"/>
<name>W0EXZ3_9BACT</name>
<dbReference type="EMBL" id="CP007034">
    <property type="protein sequence ID" value="AHF13966.1"/>
    <property type="molecule type" value="Genomic_DNA"/>
</dbReference>
<dbReference type="STRING" id="880074.BARVI_11925"/>
<protein>
    <submittedName>
        <fullName evidence="1">Uncharacterized protein</fullName>
    </submittedName>
</protein>
<organism evidence="1 2">
    <name type="scientific">Barnesiella viscericola DSM 18177</name>
    <dbReference type="NCBI Taxonomy" id="880074"/>
    <lineage>
        <taxon>Bacteria</taxon>
        <taxon>Pseudomonadati</taxon>
        <taxon>Bacteroidota</taxon>
        <taxon>Bacteroidia</taxon>
        <taxon>Bacteroidales</taxon>
        <taxon>Barnesiellaceae</taxon>
        <taxon>Barnesiella</taxon>
    </lineage>
</organism>